<evidence type="ECO:0000313" key="2">
    <source>
        <dbReference type="EMBL" id="BFP50048.1"/>
    </source>
</evidence>
<dbReference type="KEGG" id="kic:KCMC57_64160"/>
<dbReference type="AlphaFoldDB" id="A0AB33K8Q8"/>
<name>A0AB33K8Q8_9ACTN</name>
<sequence length="288" mass="31329">MRPSALPRMRDQLLQHLTDPTAPLRADTGTDNQPGLDAEASRLRAAELFWVAPDMTALAVAAGDQLAAARWASADRPSPSGLIVFDGGIGSFDSGGVQIPVEAISWGAEDGALGIGLYLSRTRLAAEISQLGTLEEDAVPPLVPLRSHTLPITPEPVAFADLDPGIPTMVATTLAAAWALMQQVTLVDRRPAPADKSTARAYARRQQPLPGVTIVDLRRAYVPDYREEEGADPAGRRYRHRWVVTGHWRDQAHGPDRALRRRQWIPAYVKGPDGAPLLATEKVNVWRR</sequence>
<organism evidence="2">
    <name type="scientific">Kitasatospora sp. CMC57</name>
    <dbReference type="NCBI Taxonomy" id="3231513"/>
    <lineage>
        <taxon>Bacteria</taxon>
        <taxon>Bacillati</taxon>
        <taxon>Actinomycetota</taxon>
        <taxon>Actinomycetes</taxon>
        <taxon>Kitasatosporales</taxon>
        <taxon>Streptomycetaceae</taxon>
        <taxon>Kitasatospora</taxon>
    </lineage>
</organism>
<dbReference type="InterPro" id="IPR058915">
    <property type="entry name" value="AcrVA2-like"/>
</dbReference>
<proteinExistence type="predicted"/>
<dbReference type="Pfam" id="PF26125">
    <property type="entry name" value="AcrVA2-like"/>
    <property type="match status" value="1"/>
</dbReference>
<keyword evidence="2" id="KW-0614">Plasmid</keyword>
<geneLocation type="plasmid" evidence="2">
    <name>pCMC57_01</name>
</geneLocation>
<dbReference type="EMBL" id="AP035882">
    <property type="protein sequence ID" value="BFP50048.1"/>
    <property type="molecule type" value="Genomic_DNA"/>
</dbReference>
<feature type="region of interest" description="Disordered" evidence="1">
    <location>
        <begin position="16"/>
        <end position="36"/>
    </location>
</feature>
<gene>
    <name evidence="2" type="ORF">KCMC57_64160</name>
</gene>
<reference evidence="2" key="1">
    <citation type="submission" date="2024-07" db="EMBL/GenBank/DDBJ databases">
        <title>Complete genome sequences of cellulolytic bacteria, Kitasatospora sp. CMC57 and Streptomyces sp. CMC78, isolated from Japanese agricultural soil.</title>
        <authorList>
            <person name="Hashimoto T."/>
            <person name="Ito M."/>
            <person name="Iwamoto M."/>
            <person name="Fukahori D."/>
            <person name="Shoda T."/>
            <person name="Sakoda M."/>
            <person name="Morohoshi T."/>
            <person name="Mitsuboshi M."/>
            <person name="Nishizawa T."/>
        </authorList>
    </citation>
    <scope>NUCLEOTIDE SEQUENCE</scope>
    <source>
        <strain evidence="2">CMC57</strain>
        <plasmid evidence="2">pCMC57_01</plasmid>
    </source>
</reference>
<evidence type="ECO:0000256" key="1">
    <source>
        <dbReference type="SAM" id="MobiDB-lite"/>
    </source>
</evidence>
<accession>A0AB33K8Q8</accession>
<protein>
    <submittedName>
        <fullName evidence="2">Uncharacterized protein</fullName>
    </submittedName>
</protein>